<evidence type="ECO:0000313" key="10">
    <source>
        <dbReference type="RefSeq" id="XP_020103360.1"/>
    </source>
</evidence>
<dbReference type="RefSeq" id="XP_020103360.1">
    <property type="nucleotide sequence ID" value="XM_020247771.1"/>
</dbReference>
<keyword evidence="6 7" id="KW-0472">Membrane</keyword>
<comment type="function">
    <text evidence="1 7">May be involved in both secretory and endocytic intracellular trafficking in the endosomal/prevacuolar compartments.</text>
</comment>
<evidence type="ECO:0000256" key="5">
    <source>
        <dbReference type="ARBA" id="ARBA00022989"/>
    </source>
</evidence>
<name>A0A6P5GDA5_ANACO</name>
<sequence>MAFAANPLSLSVPEAAFETWLRDSGYLEILDDRTASASASASANRNPSPTAATTTTTTITTTINSSSSSSDLFSFLRTLASLLALNPFAKLAAEDFAGPTPSWTLEFLGPAAGCYSWPAGPAQARMRVQENVRRYARNYAFLSLLFFACSLYRMPISLLGLMSSLVIWELVRFCNEKWDLEQRFPGLRQVLVRFAQFATAVILYVCNLQLTLISAIGVSYAVMILHASLRKLTPSNQPNGMNRNRRSQHRRLQFFSK</sequence>
<keyword evidence="4 7" id="KW-0812">Transmembrane</keyword>
<evidence type="ECO:0000256" key="8">
    <source>
        <dbReference type="SAM" id="MobiDB-lite"/>
    </source>
</evidence>
<evidence type="ECO:0000256" key="3">
    <source>
        <dbReference type="ARBA" id="ARBA00006483"/>
    </source>
</evidence>
<keyword evidence="9" id="KW-1185">Reference proteome</keyword>
<dbReference type="GO" id="GO:0016192">
    <property type="term" value="P:vesicle-mediated transport"/>
    <property type="evidence" value="ECO:0007669"/>
    <property type="project" value="TreeGrafter"/>
</dbReference>
<accession>A0A6P5GDA5</accession>
<evidence type="ECO:0000256" key="7">
    <source>
        <dbReference type="RuleBase" id="RU363107"/>
    </source>
</evidence>
<dbReference type="InterPro" id="IPR004895">
    <property type="entry name" value="Prenylated_rab_accept_PRA1"/>
</dbReference>
<dbReference type="Gramene" id="Aco024006.1.mrna1">
    <property type="protein sequence ID" value="Aco024006.1.mrna1"/>
    <property type="gene ID" value="Aco024006.1.path1"/>
</dbReference>
<reference evidence="10" key="2">
    <citation type="submission" date="2025-08" db="UniProtKB">
        <authorList>
            <consortium name="RefSeq"/>
        </authorList>
    </citation>
    <scope>IDENTIFICATION</scope>
    <source>
        <tissue evidence="10">Leaf</tissue>
    </source>
</reference>
<comment type="subcellular location">
    <subcellularLocation>
        <location evidence="2 7">Membrane</location>
        <topology evidence="2 7">Multi-pass membrane protein</topology>
    </subcellularLocation>
</comment>
<evidence type="ECO:0000256" key="1">
    <source>
        <dbReference type="ARBA" id="ARBA00002501"/>
    </source>
</evidence>
<dbReference type="OrthoDB" id="779054at2759"/>
<dbReference type="PANTHER" id="PTHR19317:SF1">
    <property type="entry name" value="PRA1 FAMILY PROTEIN H"/>
    <property type="match status" value="1"/>
</dbReference>
<gene>
    <name evidence="10" type="primary">LOC109720563</name>
</gene>
<organism evidence="9 10">
    <name type="scientific">Ananas comosus</name>
    <name type="common">Pineapple</name>
    <name type="synonym">Ananas ananas</name>
    <dbReference type="NCBI Taxonomy" id="4615"/>
    <lineage>
        <taxon>Eukaryota</taxon>
        <taxon>Viridiplantae</taxon>
        <taxon>Streptophyta</taxon>
        <taxon>Embryophyta</taxon>
        <taxon>Tracheophyta</taxon>
        <taxon>Spermatophyta</taxon>
        <taxon>Magnoliopsida</taxon>
        <taxon>Liliopsida</taxon>
        <taxon>Poales</taxon>
        <taxon>Bromeliaceae</taxon>
        <taxon>Bromelioideae</taxon>
        <taxon>Ananas</taxon>
    </lineage>
</organism>
<dbReference type="GeneID" id="109720563"/>
<feature type="transmembrane region" description="Helical" evidence="7">
    <location>
        <begin position="135"/>
        <end position="154"/>
    </location>
</feature>
<proteinExistence type="inferred from homology"/>
<reference evidence="9" key="1">
    <citation type="journal article" date="2015" name="Nat. Genet.">
        <title>The pineapple genome and the evolution of CAM photosynthesis.</title>
        <authorList>
            <person name="Ming R."/>
            <person name="VanBuren R."/>
            <person name="Wai C.M."/>
            <person name="Tang H."/>
            <person name="Schatz M.C."/>
            <person name="Bowers J.E."/>
            <person name="Lyons E."/>
            <person name="Wang M.L."/>
            <person name="Chen J."/>
            <person name="Biggers E."/>
            <person name="Zhang J."/>
            <person name="Huang L."/>
            <person name="Zhang L."/>
            <person name="Miao W."/>
            <person name="Zhang J."/>
            <person name="Ye Z."/>
            <person name="Miao C."/>
            <person name="Lin Z."/>
            <person name="Wang H."/>
            <person name="Zhou H."/>
            <person name="Yim W.C."/>
            <person name="Priest H.D."/>
            <person name="Zheng C."/>
            <person name="Woodhouse M."/>
            <person name="Edger P.P."/>
            <person name="Guyot R."/>
            <person name="Guo H.B."/>
            <person name="Guo H."/>
            <person name="Zheng G."/>
            <person name="Singh R."/>
            <person name="Sharma A."/>
            <person name="Min X."/>
            <person name="Zheng Y."/>
            <person name="Lee H."/>
            <person name="Gurtowski J."/>
            <person name="Sedlazeck F.J."/>
            <person name="Harkess A."/>
            <person name="McKain M.R."/>
            <person name="Liao Z."/>
            <person name="Fang J."/>
            <person name="Liu J."/>
            <person name="Zhang X."/>
            <person name="Zhang Q."/>
            <person name="Hu W."/>
            <person name="Qin Y."/>
            <person name="Wang K."/>
            <person name="Chen L.Y."/>
            <person name="Shirley N."/>
            <person name="Lin Y.R."/>
            <person name="Liu L.Y."/>
            <person name="Hernandez A.G."/>
            <person name="Wright C.L."/>
            <person name="Bulone V."/>
            <person name="Tuskan G.A."/>
            <person name="Heath K."/>
            <person name="Zee F."/>
            <person name="Moore P.H."/>
            <person name="Sunkar R."/>
            <person name="Leebens-Mack J.H."/>
            <person name="Mockler T."/>
            <person name="Bennetzen J.L."/>
            <person name="Freeling M."/>
            <person name="Sankoff D."/>
            <person name="Paterson A.H."/>
            <person name="Zhu X."/>
            <person name="Yang X."/>
            <person name="Smith J.A."/>
            <person name="Cushman J.C."/>
            <person name="Paull R.E."/>
            <person name="Yu Q."/>
        </authorList>
    </citation>
    <scope>NUCLEOTIDE SEQUENCE [LARGE SCALE GENOMIC DNA]</scope>
    <source>
        <strain evidence="9">cv. F153</strain>
    </source>
</reference>
<feature type="compositionally biased region" description="Basic residues" evidence="8">
    <location>
        <begin position="243"/>
        <end position="257"/>
    </location>
</feature>
<comment type="similarity">
    <text evidence="3 7">Belongs to the PRA1 family.</text>
</comment>
<dbReference type="Proteomes" id="UP000515123">
    <property type="component" value="Linkage group 14"/>
</dbReference>
<feature type="transmembrane region" description="Helical" evidence="7">
    <location>
        <begin position="201"/>
        <end position="225"/>
    </location>
</feature>
<dbReference type="PANTHER" id="PTHR19317">
    <property type="entry name" value="PRENYLATED RAB ACCEPTOR 1-RELATED"/>
    <property type="match status" value="1"/>
</dbReference>
<evidence type="ECO:0000256" key="6">
    <source>
        <dbReference type="ARBA" id="ARBA00023136"/>
    </source>
</evidence>
<dbReference type="AlphaFoldDB" id="A0A6P5GDA5"/>
<evidence type="ECO:0000256" key="4">
    <source>
        <dbReference type="ARBA" id="ARBA00022692"/>
    </source>
</evidence>
<evidence type="ECO:0000313" key="9">
    <source>
        <dbReference type="Proteomes" id="UP000515123"/>
    </source>
</evidence>
<dbReference type="Pfam" id="PF03208">
    <property type="entry name" value="PRA1"/>
    <property type="match status" value="1"/>
</dbReference>
<dbReference type="GO" id="GO:0016020">
    <property type="term" value="C:membrane"/>
    <property type="evidence" value="ECO:0007669"/>
    <property type="project" value="UniProtKB-SubCell"/>
</dbReference>
<feature type="region of interest" description="Disordered" evidence="8">
    <location>
        <begin position="235"/>
        <end position="257"/>
    </location>
</feature>
<evidence type="ECO:0000256" key="2">
    <source>
        <dbReference type="ARBA" id="ARBA00004141"/>
    </source>
</evidence>
<dbReference type="GO" id="GO:0005783">
    <property type="term" value="C:endoplasmic reticulum"/>
    <property type="evidence" value="ECO:0007669"/>
    <property type="project" value="TreeGrafter"/>
</dbReference>
<keyword evidence="5 7" id="KW-1133">Transmembrane helix</keyword>
<keyword evidence="7" id="KW-0813">Transport</keyword>
<dbReference type="GO" id="GO:0005794">
    <property type="term" value="C:Golgi apparatus"/>
    <property type="evidence" value="ECO:0007669"/>
    <property type="project" value="TreeGrafter"/>
</dbReference>
<protein>
    <recommendedName>
        <fullName evidence="7">PRA1 family protein</fullName>
    </recommendedName>
</protein>